<dbReference type="InterPro" id="IPR048020">
    <property type="entry name" value="Transpos_IS3"/>
</dbReference>
<dbReference type="EMBL" id="JAAGNC010000088">
    <property type="protein sequence ID" value="NEC57348.1"/>
    <property type="molecule type" value="Genomic_DNA"/>
</dbReference>
<feature type="compositionally biased region" description="Basic residues" evidence="2">
    <location>
        <begin position="477"/>
        <end position="494"/>
    </location>
</feature>
<dbReference type="Gene3D" id="3.40.50.1220">
    <property type="entry name" value="TPP-binding domain"/>
    <property type="match status" value="1"/>
</dbReference>
<sequence length="818" mass="89867">MTSLSPSNALTPQVMLAMAVHAQPGVYAVVLGSGVSTGAGIPTGWGVVKDVVRRVAVAAAPESADMLEQAERDPEVWWNEHGAGELGYATLLESVAPTAATRQGVLAGYFEPTDDERDEGLKSPSEAHRALAQLVKRGAVRVIVTTNFDRLTEQALEAAGVSPQVIAQPDAVKGMAPLAHAQVTVIKLHGDYLDLGSRNTPQELEDYPQEWNRLLDQVFDEYGLLISGWSADWDTALVAALERAPSRRYPLYWDRRSSKGETAQRVLKGRAGHVLDAASADDLFRELLASVEALDRLAEPPLTTSMAVARLKRYLPDPVHRIDLHDLVLDAADRVVRYTQNQPLYMSNLDWAEAQAVYERYLEAATPLLRLVSVGVWHDHNDEHGQLWRDVLDRLVGASRLPTGAFDERLRFPRRVGHSDPWLWPGEGCCCVWFVEISGGVPAGRGRVGAVGVSSVGAGGSRAGGESRDPADMGAGRRPRRPGRRDRRGRRGTRTARVAQEGRGAGEREGDPAQSGRLFRAGDGSLTRSYRFISDHRGAYGVARLCRVLDVRRPGFYEWLAAGPAREQRAAAEDRLAGEIAGIHAVHHGAYGSPRVTAELRRRGEAVNHKRVERVMRERRIAGTTRRRRHSLTRPDKAAAAPDLIGRDFTADAPGRRLAGDITYLPTQEGWLYLAAVLDLHTREIVGHAIAPHMRADLVCDAITLAADRGLTGPGAVFHSDRGTQYQSAEFRATLTAHGIRPSMGRTGSCYDNAAAESFFATLKTEIGTRSWPTRDQARHAVFAYLAYYNHHRLHSTLGYRTPHETRLNYRHHHAHAA</sequence>
<dbReference type="InterPro" id="IPR025948">
    <property type="entry name" value="HTH-like_dom"/>
</dbReference>
<dbReference type="NCBIfam" id="NF033516">
    <property type="entry name" value="transpos_IS3"/>
    <property type="match status" value="1"/>
</dbReference>
<dbReference type="Pfam" id="PF13333">
    <property type="entry name" value="rve_2"/>
    <property type="match status" value="1"/>
</dbReference>
<dbReference type="EMBL" id="JAAGNC010000169">
    <property type="protein sequence ID" value="NEC60100.1"/>
    <property type="molecule type" value="Genomic_DNA"/>
</dbReference>
<evidence type="ECO:0000256" key="1">
    <source>
        <dbReference type="ARBA" id="ARBA00002286"/>
    </source>
</evidence>
<dbReference type="InterPro" id="IPR001584">
    <property type="entry name" value="Integrase_cat-core"/>
</dbReference>
<keyword evidence="6" id="KW-1185">Reference proteome</keyword>
<dbReference type="InterPro" id="IPR036397">
    <property type="entry name" value="RNaseH_sf"/>
</dbReference>
<evidence type="ECO:0000256" key="2">
    <source>
        <dbReference type="SAM" id="MobiDB-lite"/>
    </source>
</evidence>
<dbReference type="InterPro" id="IPR029035">
    <property type="entry name" value="DHS-like_NAD/FAD-binding_dom"/>
</dbReference>
<accession>A0ABX0BUF7</accession>
<evidence type="ECO:0000313" key="6">
    <source>
        <dbReference type="Proteomes" id="UP000470404"/>
    </source>
</evidence>
<dbReference type="SUPFAM" id="SSF52467">
    <property type="entry name" value="DHS-like NAD/FAD-binding domain"/>
    <property type="match status" value="1"/>
</dbReference>
<feature type="domain" description="Integrase catalytic" evidence="3">
    <location>
        <begin position="650"/>
        <end position="811"/>
    </location>
</feature>
<dbReference type="SUPFAM" id="SSF53098">
    <property type="entry name" value="Ribonuclease H-like"/>
    <property type="match status" value="1"/>
</dbReference>
<dbReference type="PANTHER" id="PTHR46889">
    <property type="entry name" value="TRANSPOSASE INSF FOR INSERTION SEQUENCE IS3B-RELATED"/>
    <property type="match status" value="1"/>
</dbReference>
<dbReference type="Pfam" id="PF13289">
    <property type="entry name" value="SIR2_2"/>
    <property type="match status" value="1"/>
</dbReference>
<dbReference type="Proteomes" id="UP000470404">
    <property type="component" value="Unassembled WGS sequence"/>
</dbReference>
<evidence type="ECO:0000313" key="4">
    <source>
        <dbReference type="EMBL" id="NEC57348.1"/>
    </source>
</evidence>
<name>A0ABX0BUF7_9PSEU</name>
<dbReference type="Pfam" id="PF13276">
    <property type="entry name" value="HTH_21"/>
    <property type="match status" value="1"/>
</dbReference>
<dbReference type="InterPro" id="IPR050900">
    <property type="entry name" value="Transposase_IS3/IS150/IS904"/>
</dbReference>
<evidence type="ECO:0000259" key="3">
    <source>
        <dbReference type="PROSITE" id="PS50994"/>
    </source>
</evidence>
<dbReference type="Gene3D" id="3.30.420.10">
    <property type="entry name" value="Ribonuclease H-like superfamily/Ribonuclease H"/>
    <property type="match status" value="1"/>
</dbReference>
<proteinExistence type="predicted"/>
<gene>
    <name evidence="4" type="ORF">G3I59_17545</name>
    <name evidence="5" type="ORF">G3I59_32085</name>
</gene>
<dbReference type="InterPro" id="IPR012337">
    <property type="entry name" value="RNaseH-like_sf"/>
</dbReference>
<dbReference type="PROSITE" id="PS50994">
    <property type="entry name" value="INTEGRASE"/>
    <property type="match status" value="1"/>
</dbReference>
<dbReference type="Pfam" id="PF00665">
    <property type="entry name" value="rve"/>
    <property type="match status" value="1"/>
</dbReference>
<protein>
    <submittedName>
        <fullName evidence="4">IS3 family transposase</fullName>
    </submittedName>
</protein>
<evidence type="ECO:0000313" key="5">
    <source>
        <dbReference type="EMBL" id="NEC60100.1"/>
    </source>
</evidence>
<comment type="function">
    <text evidence="1">Involved in the transposition of the insertion sequence.</text>
</comment>
<dbReference type="PANTHER" id="PTHR46889:SF4">
    <property type="entry name" value="TRANSPOSASE INSO FOR INSERTION SEQUENCE ELEMENT IS911B-RELATED"/>
    <property type="match status" value="1"/>
</dbReference>
<reference evidence="4 6" key="1">
    <citation type="submission" date="2020-01" db="EMBL/GenBank/DDBJ databases">
        <title>Insect and environment-associated Actinomycetes.</title>
        <authorList>
            <person name="Currrie C."/>
            <person name="Chevrette M."/>
            <person name="Carlson C."/>
            <person name="Stubbendieck R."/>
            <person name="Wendt-Pienkowski E."/>
        </authorList>
    </citation>
    <scope>NUCLEOTIDE SEQUENCE [LARGE SCALE GENOMIC DNA]</scope>
    <source>
        <strain evidence="4 6">SID8386</strain>
    </source>
</reference>
<organism evidence="4 6">
    <name type="scientific">Amycolatopsis rubida</name>
    <dbReference type="NCBI Taxonomy" id="112413"/>
    <lineage>
        <taxon>Bacteria</taxon>
        <taxon>Bacillati</taxon>
        <taxon>Actinomycetota</taxon>
        <taxon>Actinomycetes</taxon>
        <taxon>Pseudonocardiales</taxon>
        <taxon>Pseudonocardiaceae</taxon>
        <taxon>Amycolatopsis</taxon>
    </lineage>
</organism>
<comment type="caution">
    <text evidence="4">The sequence shown here is derived from an EMBL/GenBank/DDBJ whole genome shotgun (WGS) entry which is preliminary data.</text>
</comment>
<feature type="region of interest" description="Disordered" evidence="2">
    <location>
        <begin position="454"/>
        <end position="520"/>
    </location>
</feature>